<sequence>MLRKLKTFGKGLLDSELYLIYIAHNECSKYAEQKRSAHNEELTEDLDMEIGSYGGIENSDEESSSEDTQTDCEDNAFETNGLERLKKKQSVLQEQRVHPFTKAIQKSPVKPSKDKVGNVTPRQQLLITLRSQLSMAAEKLRQDTQKKLTQCKEELESMLENEMRPKIHKGFQKMMRVVRQSIVEAVGDSIEEQVQMPIPYQLQNTFLSDQGGIFKIAEGAAGRALVKLDEYDCESSVSENDNTQSEK</sequence>
<name>A0ACC2NTR3_9HYME</name>
<comment type="caution">
    <text evidence="1">The sequence shown here is derived from an EMBL/GenBank/DDBJ whole genome shotgun (WGS) entry which is preliminary data.</text>
</comment>
<proteinExistence type="predicted"/>
<organism evidence="1 2">
    <name type="scientific">Eretmocerus hayati</name>
    <dbReference type="NCBI Taxonomy" id="131215"/>
    <lineage>
        <taxon>Eukaryota</taxon>
        <taxon>Metazoa</taxon>
        <taxon>Ecdysozoa</taxon>
        <taxon>Arthropoda</taxon>
        <taxon>Hexapoda</taxon>
        <taxon>Insecta</taxon>
        <taxon>Pterygota</taxon>
        <taxon>Neoptera</taxon>
        <taxon>Endopterygota</taxon>
        <taxon>Hymenoptera</taxon>
        <taxon>Apocrita</taxon>
        <taxon>Proctotrupomorpha</taxon>
        <taxon>Chalcidoidea</taxon>
        <taxon>Aphelinidae</taxon>
        <taxon>Aphelininae</taxon>
        <taxon>Eretmocerus</taxon>
    </lineage>
</organism>
<dbReference type="Proteomes" id="UP001239111">
    <property type="component" value="Chromosome 3"/>
</dbReference>
<accession>A0ACC2NTR3</accession>
<evidence type="ECO:0000313" key="2">
    <source>
        <dbReference type="Proteomes" id="UP001239111"/>
    </source>
</evidence>
<reference evidence="1" key="1">
    <citation type="submission" date="2023-04" db="EMBL/GenBank/DDBJ databases">
        <title>A chromosome-level genome assembly of the parasitoid wasp Eretmocerus hayati.</title>
        <authorList>
            <person name="Zhong Y."/>
            <person name="Liu S."/>
            <person name="Liu Y."/>
        </authorList>
    </citation>
    <scope>NUCLEOTIDE SEQUENCE</scope>
    <source>
        <strain evidence="1">ZJU_SS_LIU_2023</strain>
    </source>
</reference>
<dbReference type="EMBL" id="CM056743">
    <property type="protein sequence ID" value="KAJ8674474.1"/>
    <property type="molecule type" value="Genomic_DNA"/>
</dbReference>
<protein>
    <submittedName>
        <fullName evidence="1">Uncharacterized protein</fullName>
    </submittedName>
</protein>
<keyword evidence="2" id="KW-1185">Reference proteome</keyword>
<gene>
    <name evidence="1" type="ORF">QAD02_005736</name>
</gene>
<evidence type="ECO:0000313" key="1">
    <source>
        <dbReference type="EMBL" id="KAJ8674474.1"/>
    </source>
</evidence>